<evidence type="ECO:0000313" key="3">
    <source>
        <dbReference type="Proteomes" id="UP001165122"/>
    </source>
</evidence>
<protein>
    <submittedName>
        <fullName evidence="2">Uncharacterized protein</fullName>
    </submittedName>
</protein>
<keyword evidence="1" id="KW-0732">Signal</keyword>
<comment type="caution">
    <text evidence="2">The sequence shown here is derived from an EMBL/GenBank/DDBJ whole genome shotgun (WGS) entry which is preliminary data.</text>
</comment>
<reference evidence="3" key="1">
    <citation type="journal article" date="2023" name="Commun. Biol.">
        <title>Genome analysis of Parmales, the sister group of diatoms, reveals the evolutionary specialization of diatoms from phago-mixotrophs to photoautotrophs.</title>
        <authorList>
            <person name="Ban H."/>
            <person name="Sato S."/>
            <person name="Yoshikawa S."/>
            <person name="Yamada K."/>
            <person name="Nakamura Y."/>
            <person name="Ichinomiya M."/>
            <person name="Sato N."/>
            <person name="Blanc-Mathieu R."/>
            <person name="Endo H."/>
            <person name="Kuwata A."/>
            <person name="Ogata H."/>
        </authorList>
    </citation>
    <scope>NUCLEOTIDE SEQUENCE [LARGE SCALE GENOMIC DNA]</scope>
    <source>
        <strain evidence="3">NIES 3700</strain>
    </source>
</reference>
<evidence type="ECO:0000313" key="2">
    <source>
        <dbReference type="EMBL" id="GMI04280.1"/>
    </source>
</evidence>
<name>A0A9W7C769_9STRA</name>
<gene>
    <name evidence="2" type="ORF">TrLO_g11516</name>
</gene>
<dbReference type="AlphaFoldDB" id="A0A9W7C769"/>
<evidence type="ECO:0000256" key="1">
    <source>
        <dbReference type="SAM" id="SignalP"/>
    </source>
</evidence>
<organism evidence="2 3">
    <name type="scientific">Triparma laevis f. longispina</name>
    <dbReference type="NCBI Taxonomy" id="1714387"/>
    <lineage>
        <taxon>Eukaryota</taxon>
        <taxon>Sar</taxon>
        <taxon>Stramenopiles</taxon>
        <taxon>Ochrophyta</taxon>
        <taxon>Bolidophyceae</taxon>
        <taxon>Parmales</taxon>
        <taxon>Triparmaceae</taxon>
        <taxon>Triparma</taxon>
    </lineage>
</organism>
<sequence>MITYSLQLLALVALLAHQIVIVTPFKVLAPCKALPRTSSVLNRHTDTALSSSRRTFLSRTSSLIPLTFLAQLPQPARAVGPVKVPLTVKSYSARVCPPDRPIPGEKAMKGMRGLCVTVKATITSPTEKRPPLTKVGVYGFITDSVTGESVLANNPDLSTDAGQFTIIESVGKEDVDVEFDFIAAVPKEIDVTQFDNGIQPLKFASLKLVSFPGGQQYGAISPCEMDEFSMECEDWENENGKYEKADYMIKSNERTKGR</sequence>
<dbReference type="OrthoDB" id="196909at2759"/>
<dbReference type="EMBL" id="BRXW01000071">
    <property type="protein sequence ID" value="GMI04280.1"/>
    <property type="molecule type" value="Genomic_DNA"/>
</dbReference>
<accession>A0A9W7C769</accession>
<proteinExistence type="predicted"/>
<dbReference type="Proteomes" id="UP001165122">
    <property type="component" value="Unassembled WGS sequence"/>
</dbReference>
<keyword evidence="3" id="KW-1185">Reference proteome</keyword>
<feature type="chain" id="PRO_5040752812" evidence="1">
    <location>
        <begin position="25"/>
        <end position="258"/>
    </location>
</feature>
<feature type="signal peptide" evidence="1">
    <location>
        <begin position="1"/>
        <end position="24"/>
    </location>
</feature>